<accession>A0AA40FRY8</accession>
<sequence>MSEGCTSCRGANYAGTTLQLSSASGGGTGSGSSASGSSCTSTRRVQVRAKVLYGSGKAIASLQAQEKAARH</sequence>
<dbReference type="EMBL" id="JAHYIQ010000018">
    <property type="protein sequence ID" value="KAK1124270.1"/>
    <property type="molecule type" value="Genomic_DNA"/>
</dbReference>
<evidence type="ECO:0000313" key="3">
    <source>
        <dbReference type="Proteomes" id="UP001177670"/>
    </source>
</evidence>
<evidence type="ECO:0000256" key="1">
    <source>
        <dbReference type="SAM" id="MobiDB-lite"/>
    </source>
</evidence>
<organism evidence="2 3">
    <name type="scientific">Melipona bicolor</name>
    <dbReference type="NCBI Taxonomy" id="60889"/>
    <lineage>
        <taxon>Eukaryota</taxon>
        <taxon>Metazoa</taxon>
        <taxon>Ecdysozoa</taxon>
        <taxon>Arthropoda</taxon>
        <taxon>Hexapoda</taxon>
        <taxon>Insecta</taxon>
        <taxon>Pterygota</taxon>
        <taxon>Neoptera</taxon>
        <taxon>Endopterygota</taxon>
        <taxon>Hymenoptera</taxon>
        <taxon>Apocrita</taxon>
        <taxon>Aculeata</taxon>
        <taxon>Apoidea</taxon>
        <taxon>Anthophila</taxon>
        <taxon>Apidae</taxon>
        <taxon>Melipona</taxon>
    </lineage>
</organism>
<reference evidence="2" key="1">
    <citation type="submission" date="2021-10" db="EMBL/GenBank/DDBJ databases">
        <title>Melipona bicolor Genome sequencing and assembly.</title>
        <authorList>
            <person name="Araujo N.S."/>
            <person name="Arias M.C."/>
        </authorList>
    </citation>
    <scope>NUCLEOTIDE SEQUENCE</scope>
    <source>
        <strain evidence="2">USP_2M_L1-L4_2017</strain>
        <tissue evidence="2">Whole body</tissue>
    </source>
</reference>
<dbReference type="Proteomes" id="UP001177670">
    <property type="component" value="Unassembled WGS sequence"/>
</dbReference>
<feature type="region of interest" description="Disordered" evidence="1">
    <location>
        <begin position="22"/>
        <end position="43"/>
    </location>
</feature>
<dbReference type="AlphaFoldDB" id="A0AA40FRY8"/>
<protein>
    <submittedName>
        <fullName evidence="2">Uncharacterized protein</fullName>
    </submittedName>
</protein>
<keyword evidence="3" id="KW-1185">Reference proteome</keyword>
<name>A0AA40FRY8_9HYME</name>
<comment type="caution">
    <text evidence="2">The sequence shown here is derived from an EMBL/GenBank/DDBJ whole genome shotgun (WGS) entry which is preliminary data.</text>
</comment>
<gene>
    <name evidence="2" type="ORF">K0M31_006642</name>
</gene>
<evidence type="ECO:0000313" key="2">
    <source>
        <dbReference type="EMBL" id="KAK1124270.1"/>
    </source>
</evidence>
<feature type="compositionally biased region" description="Low complexity" evidence="1">
    <location>
        <begin position="31"/>
        <end position="42"/>
    </location>
</feature>
<proteinExistence type="predicted"/>